<evidence type="ECO:0000313" key="3">
    <source>
        <dbReference type="Proteomes" id="UP000499080"/>
    </source>
</evidence>
<sequence length="330" mass="39240">MSFIFLPSLQHLAAVKVALAVYYDDIIQLSGESILSDEVCRTTYKESWIMIQKIASVKLSKLLPESLQKQVVQLIQPMSSEAQIWITNHSVIKKHVKKDFANNLCWKPEGTIDRIKTAKQFIQNKKIDTRVRFVIACIYFLESEILTLWREMSAFRRMSIPRIDTNIVVRFWMKRLKKRDISPWTQAIGEYLETEFEYRDTDSPFRLSSFYIALDRETRWTYISQLWPWITHVDDLLYCIYQMDVTERHETLRRMPTKVLHCYLRWPLQSLFLDIADSMRSRLSASCLKTVLHNIEKKNIMQGIQDFDYLKLHKDFSDLIPDIQNELIKK</sequence>
<proteinExistence type="predicted"/>
<reference evidence="2 3" key="1">
    <citation type="journal article" date="2019" name="Sci. Rep.">
        <title>Orb-weaving spider Araneus ventricosus genome elucidates the spidroin gene catalogue.</title>
        <authorList>
            <person name="Kono N."/>
            <person name="Nakamura H."/>
            <person name="Ohtoshi R."/>
            <person name="Moran D.A.P."/>
            <person name="Shinohara A."/>
            <person name="Yoshida Y."/>
            <person name="Fujiwara M."/>
            <person name="Mori M."/>
            <person name="Tomita M."/>
            <person name="Arakawa K."/>
        </authorList>
    </citation>
    <scope>NUCLEOTIDE SEQUENCE [LARGE SCALE GENOMIC DNA]</scope>
</reference>
<accession>A0A4Y2CGE6</accession>
<dbReference type="EMBL" id="BGPR01000189">
    <property type="protein sequence ID" value="GBM03279.1"/>
    <property type="molecule type" value="Genomic_DNA"/>
</dbReference>
<evidence type="ECO:0000256" key="1">
    <source>
        <dbReference type="SAM" id="SignalP"/>
    </source>
</evidence>
<evidence type="ECO:0008006" key="4">
    <source>
        <dbReference type="Google" id="ProtNLM"/>
    </source>
</evidence>
<feature type="chain" id="PRO_5021448231" description="SOCS box domain-containing protein" evidence="1">
    <location>
        <begin position="21"/>
        <end position="330"/>
    </location>
</feature>
<evidence type="ECO:0000313" key="2">
    <source>
        <dbReference type="EMBL" id="GBM03279.1"/>
    </source>
</evidence>
<dbReference type="Proteomes" id="UP000499080">
    <property type="component" value="Unassembled WGS sequence"/>
</dbReference>
<feature type="signal peptide" evidence="1">
    <location>
        <begin position="1"/>
        <end position="20"/>
    </location>
</feature>
<dbReference type="OrthoDB" id="5827962at2759"/>
<organism evidence="2 3">
    <name type="scientific">Araneus ventricosus</name>
    <name type="common">Orbweaver spider</name>
    <name type="synonym">Epeira ventricosa</name>
    <dbReference type="NCBI Taxonomy" id="182803"/>
    <lineage>
        <taxon>Eukaryota</taxon>
        <taxon>Metazoa</taxon>
        <taxon>Ecdysozoa</taxon>
        <taxon>Arthropoda</taxon>
        <taxon>Chelicerata</taxon>
        <taxon>Arachnida</taxon>
        <taxon>Araneae</taxon>
        <taxon>Araneomorphae</taxon>
        <taxon>Entelegynae</taxon>
        <taxon>Araneoidea</taxon>
        <taxon>Araneidae</taxon>
        <taxon>Araneus</taxon>
    </lineage>
</organism>
<gene>
    <name evidence="2" type="ORF">AVEN_142565_1</name>
</gene>
<keyword evidence="1" id="KW-0732">Signal</keyword>
<protein>
    <recommendedName>
        <fullName evidence="4">SOCS box domain-containing protein</fullName>
    </recommendedName>
</protein>
<keyword evidence="3" id="KW-1185">Reference proteome</keyword>
<name>A0A4Y2CGE6_ARAVE</name>
<dbReference type="AlphaFoldDB" id="A0A4Y2CGE6"/>
<comment type="caution">
    <text evidence="2">The sequence shown here is derived from an EMBL/GenBank/DDBJ whole genome shotgun (WGS) entry which is preliminary data.</text>
</comment>